<evidence type="ECO:0000256" key="3">
    <source>
        <dbReference type="ARBA" id="ARBA00022967"/>
    </source>
</evidence>
<dbReference type="InterPro" id="IPR023214">
    <property type="entry name" value="HAD_sf"/>
</dbReference>
<comment type="subcellular location">
    <subcellularLocation>
        <location evidence="1">Membrane</location>
    </subcellularLocation>
</comment>
<dbReference type="PANTHER" id="PTHR43520">
    <property type="entry name" value="ATP7, ISOFORM B"/>
    <property type="match status" value="1"/>
</dbReference>
<accession>A0AA35XEU6</accession>
<keyword evidence="5" id="KW-0472">Membrane</keyword>
<keyword evidence="4" id="KW-1133">Transmembrane helix</keyword>
<dbReference type="PRINTS" id="PR00119">
    <property type="entry name" value="CATATPASE"/>
</dbReference>
<dbReference type="GO" id="GO:0005524">
    <property type="term" value="F:ATP binding"/>
    <property type="evidence" value="ECO:0007669"/>
    <property type="project" value="InterPro"/>
</dbReference>
<evidence type="ECO:0000256" key="5">
    <source>
        <dbReference type="ARBA" id="ARBA00023136"/>
    </source>
</evidence>
<evidence type="ECO:0000256" key="1">
    <source>
        <dbReference type="ARBA" id="ARBA00004370"/>
    </source>
</evidence>
<keyword evidence="3" id="KW-1278">Translocase</keyword>
<dbReference type="SUPFAM" id="SSF56784">
    <property type="entry name" value="HAD-like"/>
    <property type="match status" value="1"/>
</dbReference>
<reference evidence="6" key="1">
    <citation type="submission" date="2023-03" db="EMBL/GenBank/DDBJ databases">
        <authorList>
            <person name="Steffen K."/>
            <person name="Cardenas P."/>
        </authorList>
    </citation>
    <scope>NUCLEOTIDE SEQUENCE</scope>
</reference>
<evidence type="ECO:0000256" key="4">
    <source>
        <dbReference type="ARBA" id="ARBA00022989"/>
    </source>
</evidence>
<evidence type="ECO:0000313" key="6">
    <source>
        <dbReference type="EMBL" id="CAI8056168.1"/>
    </source>
</evidence>
<dbReference type="InterPro" id="IPR001757">
    <property type="entry name" value="P_typ_ATPase"/>
</dbReference>
<dbReference type="GO" id="GO:0016887">
    <property type="term" value="F:ATP hydrolysis activity"/>
    <property type="evidence" value="ECO:0007669"/>
    <property type="project" value="InterPro"/>
</dbReference>
<keyword evidence="2" id="KW-0812">Transmembrane</keyword>
<dbReference type="Gene3D" id="3.40.1110.10">
    <property type="entry name" value="Calcium-transporting ATPase, cytoplasmic domain N"/>
    <property type="match status" value="1"/>
</dbReference>
<comment type="caution">
    <text evidence="6">The sequence shown here is derived from an EMBL/GenBank/DDBJ whole genome shotgun (WGS) entry which is preliminary data.</text>
</comment>
<dbReference type="GO" id="GO:0005507">
    <property type="term" value="F:copper ion binding"/>
    <property type="evidence" value="ECO:0007669"/>
    <property type="project" value="TreeGrafter"/>
</dbReference>
<dbReference type="InterPro" id="IPR036412">
    <property type="entry name" value="HAD-like_sf"/>
</dbReference>
<dbReference type="PROSITE" id="PS01229">
    <property type="entry name" value="COF_2"/>
    <property type="match status" value="1"/>
</dbReference>
<organism evidence="6 7">
    <name type="scientific">Geodia barretti</name>
    <name type="common">Barrett's horny sponge</name>
    <dbReference type="NCBI Taxonomy" id="519541"/>
    <lineage>
        <taxon>Eukaryota</taxon>
        <taxon>Metazoa</taxon>
        <taxon>Porifera</taxon>
        <taxon>Demospongiae</taxon>
        <taxon>Heteroscleromorpha</taxon>
        <taxon>Tetractinellida</taxon>
        <taxon>Astrophorina</taxon>
        <taxon>Geodiidae</taxon>
        <taxon>Geodia</taxon>
    </lineage>
</organism>
<sequence length="225" mass="22427">MCIRYAVSDEHVASSRSAEPSLRAGLADGMTPTAVSDFAAHRGAGVTATVNGSKVAVGNAALLADAGASIPTALSDAADGLAALVAQPILSRLRILRLHSSSIRTPMFVSKDGNPLGVIAVADGIKSNAGEAVATLRSLGVRTVMLTGDRPEVAASVAAACGISEYRAGMLPADKAGVIRQLRAEGNVVAMVGDGINDAPALASADVGIAMGGGTDIARESAAIR</sequence>
<gene>
    <name evidence="6" type="ORF">GBAR_LOCUS30608</name>
</gene>
<dbReference type="GO" id="GO:0016020">
    <property type="term" value="C:membrane"/>
    <property type="evidence" value="ECO:0007669"/>
    <property type="project" value="UniProtKB-SubCell"/>
</dbReference>
<dbReference type="Pfam" id="PF00702">
    <property type="entry name" value="Hydrolase"/>
    <property type="match status" value="1"/>
</dbReference>
<evidence type="ECO:0000256" key="2">
    <source>
        <dbReference type="ARBA" id="ARBA00022692"/>
    </source>
</evidence>
<evidence type="ECO:0000313" key="7">
    <source>
        <dbReference type="Proteomes" id="UP001174909"/>
    </source>
</evidence>
<dbReference type="Gene3D" id="3.40.50.1000">
    <property type="entry name" value="HAD superfamily/HAD-like"/>
    <property type="match status" value="1"/>
</dbReference>
<dbReference type="GO" id="GO:0043682">
    <property type="term" value="F:P-type divalent copper transporter activity"/>
    <property type="evidence" value="ECO:0007669"/>
    <property type="project" value="TreeGrafter"/>
</dbReference>
<dbReference type="InterPro" id="IPR023299">
    <property type="entry name" value="ATPase_P-typ_cyto_dom_N"/>
</dbReference>
<dbReference type="AlphaFoldDB" id="A0AA35XEU6"/>
<dbReference type="EMBL" id="CASHTH010004334">
    <property type="protein sequence ID" value="CAI8056168.1"/>
    <property type="molecule type" value="Genomic_DNA"/>
</dbReference>
<name>A0AA35XEU6_GEOBA</name>
<dbReference type="GO" id="GO:0055070">
    <property type="term" value="P:copper ion homeostasis"/>
    <property type="evidence" value="ECO:0007669"/>
    <property type="project" value="TreeGrafter"/>
</dbReference>
<dbReference type="PRINTS" id="PR00120">
    <property type="entry name" value="HATPASE"/>
</dbReference>
<keyword evidence="7" id="KW-1185">Reference proteome</keyword>
<proteinExistence type="predicted"/>
<dbReference type="NCBIfam" id="TIGR01494">
    <property type="entry name" value="ATPase_P-type"/>
    <property type="match status" value="1"/>
</dbReference>
<protein>
    <submittedName>
        <fullName evidence="6">Copper-exporting P-type ATPase</fullName>
    </submittedName>
</protein>
<dbReference type="PANTHER" id="PTHR43520:SF8">
    <property type="entry name" value="P-TYPE CU(+) TRANSPORTER"/>
    <property type="match status" value="1"/>
</dbReference>
<dbReference type="Proteomes" id="UP001174909">
    <property type="component" value="Unassembled WGS sequence"/>
</dbReference>